<organism evidence="2 3">
    <name type="scientific">Glonium stellatum</name>
    <dbReference type="NCBI Taxonomy" id="574774"/>
    <lineage>
        <taxon>Eukaryota</taxon>
        <taxon>Fungi</taxon>
        <taxon>Dikarya</taxon>
        <taxon>Ascomycota</taxon>
        <taxon>Pezizomycotina</taxon>
        <taxon>Dothideomycetes</taxon>
        <taxon>Pleosporomycetidae</taxon>
        <taxon>Gloniales</taxon>
        <taxon>Gloniaceae</taxon>
        <taxon>Glonium</taxon>
    </lineage>
</organism>
<feature type="region of interest" description="Disordered" evidence="1">
    <location>
        <begin position="100"/>
        <end position="119"/>
    </location>
</feature>
<reference evidence="2 3" key="1">
    <citation type="journal article" date="2016" name="Nat. Commun.">
        <title>Ectomycorrhizal ecology is imprinted in the genome of the dominant symbiotic fungus Cenococcum geophilum.</title>
        <authorList>
            <consortium name="DOE Joint Genome Institute"/>
            <person name="Peter M."/>
            <person name="Kohler A."/>
            <person name="Ohm R.A."/>
            <person name="Kuo A."/>
            <person name="Krutzmann J."/>
            <person name="Morin E."/>
            <person name="Arend M."/>
            <person name="Barry K.W."/>
            <person name="Binder M."/>
            <person name="Choi C."/>
            <person name="Clum A."/>
            <person name="Copeland A."/>
            <person name="Grisel N."/>
            <person name="Haridas S."/>
            <person name="Kipfer T."/>
            <person name="LaButti K."/>
            <person name="Lindquist E."/>
            <person name="Lipzen A."/>
            <person name="Maire R."/>
            <person name="Meier B."/>
            <person name="Mihaltcheva S."/>
            <person name="Molinier V."/>
            <person name="Murat C."/>
            <person name="Poggeler S."/>
            <person name="Quandt C.A."/>
            <person name="Sperisen C."/>
            <person name="Tritt A."/>
            <person name="Tisserant E."/>
            <person name="Crous P.W."/>
            <person name="Henrissat B."/>
            <person name="Nehls U."/>
            <person name="Egli S."/>
            <person name="Spatafora J.W."/>
            <person name="Grigoriev I.V."/>
            <person name="Martin F.M."/>
        </authorList>
    </citation>
    <scope>NUCLEOTIDE SEQUENCE [LARGE SCALE GENOMIC DNA]</scope>
    <source>
        <strain evidence="2 3">CBS 207.34</strain>
    </source>
</reference>
<proteinExistence type="predicted"/>
<evidence type="ECO:0000256" key="1">
    <source>
        <dbReference type="SAM" id="MobiDB-lite"/>
    </source>
</evidence>
<dbReference type="Proteomes" id="UP000250140">
    <property type="component" value="Unassembled WGS sequence"/>
</dbReference>
<keyword evidence="3" id="KW-1185">Reference proteome</keyword>
<feature type="compositionally biased region" description="Basic residues" evidence="1">
    <location>
        <begin position="109"/>
        <end position="119"/>
    </location>
</feature>
<evidence type="ECO:0000313" key="3">
    <source>
        <dbReference type="Proteomes" id="UP000250140"/>
    </source>
</evidence>
<name>A0A8E2JQ86_9PEZI</name>
<accession>A0A8E2JQ86</accession>
<dbReference type="AlphaFoldDB" id="A0A8E2JQ86"/>
<gene>
    <name evidence="2" type="ORF">AOQ84DRAFT_379942</name>
</gene>
<sequence>MLRVPSAKLLHLRLDRAPRARRVRPASQTMRCAAQSPVCSLHRTCTRPAPGLQVGSFACAAHCQMRRQGAPSRFRVGKLETRCGKEKRIRLVLDDVQREALKSTPAPARRARVGRGRER</sequence>
<dbReference type="EMBL" id="KV750384">
    <property type="protein sequence ID" value="OCL05074.1"/>
    <property type="molecule type" value="Genomic_DNA"/>
</dbReference>
<protein>
    <submittedName>
        <fullName evidence="2">Uncharacterized protein</fullName>
    </submittedName>
</protein>
<evidence type="ECO:0000313" key="2">
    <source>
        <dbReference type="EMBL" id="OCL05074.1"/>
    </source>
</evidence>